<evidence type="ECO:0000259" key="5">
    <source>
        <dbReference type="SMART" id="SM00739"/>
    </source>
</evidence>
<proteinExistence type="predicted"/>
<dbReference type="SUPFAM" id="SSF82679">
    <property type="entry name" value="N-utilization substance G protein NusG, N-terminal domain"/>
    <property type="match status" value="1"/>
</dbReference>
<dbReference type="InterPro" id="IPR006645">
    <property type="entry name" value="NGN-like_dom"/>
</dbReference>
<dbReference type="GO" id="GO:0005829">
    <property type="term" value="C:cytosol"/>
    <property type="evidence" value="ECO:0007669"/>
    <property type="project" value="TreeGrafter"/>
</dbReference>
<evidence type="ECO:0000256" key="2">
    <source>
        <dbReference type="ARBA" id="ARBA00023015"/>
    </source>
</evidence>
<dbReference type="CDD" id="cd09892">
    <property type="entry name" value="NGN_SP_RfaH"/>
    <property type="match status" value="1"/>
</dbReference>
<name>A0A432Z1D0_9GAMM</name>
<dbReference type="InterPro" id="IPR043425">
    <property type="entry name" value="NusG-like"/>
</dbReference>
<feature type="domain" description="KOW" evidence="5">
    <location>
        <begin position="112"/>
        <end position="139"/>
    </location>
</feature>
<dbReference type="GO" id="GO:0031564">
    <property type="term" value="P:transcription antitermination"/>
    <property type="evidence" value="ECO:0007669"/>
    <property type="project" value="UniProtKB-KW"/>
</dbReference>
<dbReference type="CDD" id="cd06091">
    <property type="entry name" value="KOW_NusG"/>
    <property type="match status" value="1"/>
</dbReference>
<keyword evidence="2" id="KW-0805">Transcription regulation</keyword>
<organism evidence="6 7">
    <name type="scientific">Idiomarina ramblicola</name>
    <dbReference type="NCBI Taxonomy" id="263724"/>
    <lineage>
        <taxon>Bacteria</taxon>
        <taxon>Pseudomonadati</taxon>
        <taxon>Pseudomonadota</taxon>
        <taxon>Gammaproteobacteria</taxon>
        <taxon>Alteromonadales</taxon>
        <taxon>Idiomarinaceae</taxon>
        <taxon>Idiomarina</taxon>
    </lineage>
</organism>
<keyword evidence="7" id="KW-1185">Reference proteome</keyword>
<reference evidence="7" key="1">
    <citation type="journal article" date="2018" name="Front. Microbiol.">
        <title>Genome-Based Analysis Reveals the Taxonomy and Diversity of the Family Idiomarinaceae.</title>
        <authorList>
            <person name="Liu Y."/>
            <person name="Lai Q."/>
            <person name="Shao Z."/>
        </authorList>
    </citation>
    <scope>NUCLEOTIDE SEQUENCE [LARGE SCALE GENOMIC DNA]</scope>
    <source>
        <strain evidence="7">R22</strain>
    </source>
</reference>
<dbReference type="InterPro" id="IPR036735">
    <property type="entry name" value="NGN_dom_sf"/>
</dbReference>
<dbReference type="SMART" id="SM00738">
    <property type="entry name" value="NGN"/>
    <property type="match status" value="1"/>
</dbReference>
<keyword evidence="1" id="KW-0889">Transcription antitermination</keyword>
<dbReference type="Pfam" id="PF02357">
    <property type="entry name" value="NusG"/>
    <property type="match status" value="1"/>
</dbReference>
<gene>
    <name evidence="6" type="ORF">CWI78_04050</name>
</gene>
<dbReference type="EMBL" id="PIQC01000003">
    <property type="protein sequence ID" value="RUO71696.1"/>
    <property type="molecule type" value="Genomic_DNA"/>
</dbReference>
<dbReference type="OrthoDB" id="9790639at2"/>
<sequence length="165" mass="19154">MNELQSGVWYIVRTKPKQEERAIVNLENQGFEVFAPELTVKKVRRGVRTSVVERMFPGYVFVKPDDIIEQFYKLRSTYGVAGVLRFGDNIPKVPQSWIDQMRGVDQVTDEQAPKVGDIVEVQQGPFRGFLAKIIKLDGESRCFVMLEWMQKEVKANFSYKELQFQ</sequence>
<evidence type="ECO:0000313" key="6">
    <source>
        <dbReference type="EMBL" id="RUO71696.1"/>
    </source>
</evidence>
<dbReference type="GO" id="GO:0006354">
    <property type="term" value="P:DNA-templated transcription elongation"/>
    <property type="evidence" value="ECO:0007669"/>
    <property type="project" value="InterPro"/>
</dbReference>
<dbReference type="AlphaFoldDB" id="A0A432Z1D0"/>
<accession>A0A432Z1D0</accession>
<dbReference type="SMART" id="SM00739">
    <property type="entry name" value="KOW"/>
    <property type="match status" value="1"/>
</dbReference>
<dbReference type="SUPFAM" id="SSF50104">
    <property type="entry name" value="Translation proteins SH3-like domain"/>
    <property type="match status" value="1"/>
</dbReference>
<dbReference type="InterPro" id="IPR005824">
    <property type="entry name" value="KOW"/>
</dbReference>
<evidence type="ECO:0000256" key="3">
    <source>
        <dbReference type="ARBA" id="ARBA00023163"/>
    </source>
</evidence>
<dbReference type="Gene3D" id="3.30.70.940">
    <property type="entry name" value="NusG, N-terminal domain"/>
    <property type="match status" value="1"/>
</dbReference>
<evidence type="ECO:0000256" key="1">
    <source>
        <dbReference type="ARBA" id="ARBA00022814"/>
    </source>
</evidence>
<dbReference type="PANTHER" id="PTHR30265:SF7">
    <property type="entry name" value="TRANSCRIPTION ANTITERMINATION PROTEIN RFAH"/>
    <property type="match status" value="1"/>
</dbReference>
<feature type="domain" description="NusG-like N-terminal" evidence="4">
    <location>
        <begin position="6"/>
        <end position="105"/>
    </location>
</feature>
<dbReference type="InterPro" id="IPR008991">
    <property type="entry name" value="Translation_prot_SH3-like_sf"/>
</dbReference>
<evidence type="ECO:0000259" key="4">
    <source>
        <dbReference type="SMART" id="SM00738"/>
    </source>
</evidence>
<protein>
    <submittedName>
        <fullName evidence="6">Transcription/translation regulatory transformer protein RfaH</fullName>
    </submittedName>
</protein>
<evidence type="ECO:0000313" key="7">
    <source>
        <dbReference type="Proteomes" id="UP000288058"/>
    </source>
</evidence>
<dbReference type="RefSeq" id="WP_126780523.1">
    <property type="nucleotide sequence ID" value="NZ_PIQC01000003.1"/>
</dbReference>
<dbReference type="PANTHER" id="PTHR30265">
    <property type="entry name" value="RHO-INTERACTING TRANSCRIPTION TERMINATION FACTOR NUSG"/>
    <property type="match status" value="1"/>
</dbReference>
<keyword evidence="3" id="KW-0804">Transcription</keyword>
<comment type="caution">
    <text evidence="6">The sequence shown here is derived from an EMBL/GenBank/DDBJ whole genome shotgun (WGS) entry which is preliminary data.</text>
</comment>
<dbReference type="Proteomes" id="UP000288058">
    <property type="component" value="Unassembled WGS sequence"/>
</dbReference>